<protein>
    <submittedName>
        <fullName evidence="1">Phospholipase</fullName>
    </submittedName>
</protein>
<accession>A0A1L6TE22</accession>
<reference evidence="1 2" key="1">
    <citation type="journal article" date="2014" name="Genome Announc.">
        <title>Comparative Genome Analysis of Two Isolates of the Fish Pathogen Piscirickettsia salmonis from Different Hosts Reveals Major Differences in Virulence-Associated Secretion Systems.</title>
        <authorList>
            <person name="Bohle H."/>
            <person name="Henriquez P."/>
            <person name="Grothusen H."/>
            <person name="Navas E."/>
            <person name="Sandoval A."/>
            <person name="Bustamante F."/>
            <person name="Bustos P."/>
            <person name="Mancilla M."/>
        </authorList>
    </citation>
    <scope>NUCLEOTIDE SEQUENCE [LARGE SCALE GENOMIC DNA]</scope>
    <source>
        <strain evidence="2">B1-32597</strain>
    </source>
</reference>
<gene>
    <name evidence="1" type="ORF">KU39_2453</name>
</gene>
<organism evidence="1 2">
    <name type="scientific">Piscirickettsia salmonis</name>
    <dbReference type="NCBI Taxonomy" id="1238"/>
    <lineage>
        <taxon>Bacteria</taxon>
        <taxon>Pseudomonadati</taxon>
        <taxon>Pseudomonadota</taxon>
        <taxon>Gammaproteobacteria</taxon>
        <taxon>Thiotrichales</taxon>
        <taxon>Piscirickettsiaceae</taxon>
        <taxon>Piscirickettsia</taxon>
    </lineage>
</organism>
<evidence type="ECO:0000313" key="2">
    <source>
        <dbReference type="Proteomes" id="UP000029558"/>
    </source>
</evidence>
<proteinExistence type="predicted"/>
<sequence length="299" mass="34115">MKHLLLSPLILTMICATLTQAYGAKNQVEPNHTKPSTASPSQFMINSGHINLQNAMTKQITPKIKPQYIWLNADRKSFLIALKEQYLQKDAKGAVIILHDNGQHLRWPFPLNVLYQQLPAHGWSVLSLQLAQFTQQSRQNNNNSNQQHAFLHQQLWLSIELLRSQGLHNIAMLAVGDYVNPAVHYLATQAQLRIYGLILLNPSTRANAHFFDIKKLKNLPILDIYTLQTHNPEANHAAQRRKAKSQQAGSLNYQQGFFLSEEYNFSRTEHMLANRIYTWLNTHVQPAFLEDGKIKAAAK</sequence>
<dbReference type="Pfam" id="PF12048">
    <property type="entry name" value="DUF3530"/>
    <property type="match status" value="2"/>
</dbReference>
<dbReference type="Proteomes" id="UP000029558">
    <property type="component" value="Chromosome"/>
</dbReference>
<dbReference type="AlphaFoldDB" id="A0A1L6TE22"/>
<dbReference type="OrthoDB" id="9776279at2"/>
<dbReference type="EMBL" id="CP012508">
    <property type="protein sequence ID" value="ALB23631.1"/>
    <property type="molecule type" value="Genomic_DNA"/>
</dbReference>
<dbReference type="RefSeq" id="WP_027242863.1">
    <property type="nucleotide sequence ID" value="NZ_CP013796.1"/>
</dbReference>
<name>A0A1L6TE22_PISSA</name>
<evidence type="ECO:0000313" key="1">
    <source>
        <dbReference type="EMBL" id="ALB23631.1"/>
    </source>
</evidence>
<dbReference type="InterPro" id="IPR022529">
    <property type="entry name" value="DUF3530"/>
</dbReference>